<proteinExistence type="predicted"/>
<evidence type="ECO:0000313" key="1">
    <source>
        <dbReference type="EMBL" id="CAB5010808.1"/>
    </source>
</evidence>
<gene>
    <name evidence="1" type="ORF">UFOPK4043_01047</name>
</gene>
<dbReference type="AlphaFoldDB" id="A0A6J7PZQ0"/>
<reference evidence="1" key="1">
    <citation type="submission" date="2020-05" db="EMBL/GenBank/DDBJ databases">
        <authorList>
            <person name="Chiriac C."/>
            <person name="Salcher M."/>
            <person name="Ghai R."/>
            <person name="Kavagutti S V."/>
        </authorList>
    </citation>
    <scope>NUCLEOTIDE SEQUENCE</scope>
</reference>
<protein>
    <submittedName>
        <fullName evidence="1">Unannotated protein</fullName>
    </submittedName>
</protein>
<dbReference type="EMBL" id="CAFBPA010000159">
    <property type="protein sequence ID" value="CAB5010808.1"/>
    <property type="molecule type" value="Genomic_DNA"/>
</dbReference>
<name>A0A6J7PZQ0_9ZZZZ</name>
<organism evidence="1">
    <name type="scientific">freshwater metagenome</name>
    <dbReference type="NCBI Taxonomy" id="449393"/>
    <lineage>
        <taxon>unclassified sequences</taxon>
        <taxon>metagenomes</taxon>
        <taxon>ecological metagenomes</taxon>
    </lineage>
</organism>
<accession>A0A6J7PZQ0</accession>
<sequence length="62" mass="6647">MVVTVQVASVVAKVVALSTTPTWKTYLAMPIAVSVTFSEGFSTVAVPVDHRNRVEVVTSRVN</sequence>